<evidence type="ECO:0000256" key="5">
    <source>
        <dbReference type="SAM" id="MobiDB-lite"/>
    </source>
</evidence>
<keyword evidence="8" id="KW-1185">Reference proteome</keyword>
<dbReference type="InterPro" id="IPR003085">
    <property type="entry name" value="AcuC"/>
</dbReference>
<proteinExistence type="inferred from homology"/>
<name>A0ABW5QXE7_9BACL</name>
<evidence type="ECO:0000256" key="3">
    <source>
        <dbReference type="ARBA" id="ARBA00020218"/>
    </source>
</evidence>
<dbReference type="InterPro" id="IPR023696">
    <property type="entry name" value="Ureohydrolase_dom_sf"/>
</dbReference>
<evidence type="ECO:0000256" key="2">
    <source>
        <dbReference type="ARBA" id="ARBA00005947"/>
    </source>
</evidence>
<comment type="caution">
    <text evidence="7">The sequence shown here is derived from an EMBL/GenBank/DDBJ whole genome shotgun (WGS) entry which is preliminary data.</text>
</comment>
<evidence type="ECO:0000256" key="4">
    <source>
        <dbReference type="ARBA" id="ARBA00022627"/>
    </source>
</evidence>
<dbReference type="CDD" id="cd09994">
    <property type="entry name" value="HDAC_AcuC_like"/>
    <property type="match status" value="1"/>
</dbReference>
<dbReference type="Proteomes" id="UP001597493">
    <property type="component" value="Unassembled WGS sequence"/>
</dbReference>
<dbReference type="PANTHER" id="PTHR10625:SF10">
    <property type="entry name" value="HISTONE DEACETYLASE HDAC1"/>
    <property type="match status" value="1"/>
</dbReference>
<comment type="similarity">
    <text evidence="2">Belongs to the histone deacetylase family.</text>
</comment>
<comment type="pathway">
    <text evidence="1">Ketone degradation; acetoin degradation.</text>
</comment>
<dbReference type="Gene3D" id="3.40.800.20">
    <property type="entry name" value="Histone deacetylase domain"/>
    <property type="match status" value="1"/>
</dbReference>
<accession>A0ABW5QXE7</accession>
<dbReference type="PRINTS" id="PR01270">
    <property type="entry name" value="HDASUPER"/>
</dbReference>
<dbReference type="PRINTS" id="PR01272">
    <property type="entry name" value="ACUCPROTEIN"/>
</dbReference>
<sequence length="403" mass="44358">MRLSDALFIHHPASSRYKLAAGHPFDPIRLTLTTDLLHKAGALREDQRIAPSLSCDTEALLRLVHRDDFIDAVKRLSEASPDRSAVADAGKYGLGTEDTPYFEGMHEAASAIVSGSVAAAEAVMEGRALHACHIGGGLHHGFPDRASGFCVYNDTAVAIQYLKQRYGARVLYIDTDVHHGDGVQWVFYADPGICTYSIHETGKYLFPGTGFVYEKGVDSGYGACFNLPLEPYTEDDSWLDSFRSTVGKVAAAFKPDIIVSQHGCDAHAFDPLSHLHCSMRIYQEIPVIIHQLAHQYAEGRWVALGGGGYDIWRVVPRAWSLVWLAMTGHDISRKLEQEAASVAGGASPSLKLPASWIEQWKDSSPAELPSLWLDDLRGVPPIPRRDEIERKNRETSKIAVQDL</sequence>
<evidence type="ECO:0000259" key="6">
    <source>
        <dbReference type="Pfam" id="PF00850"/>
    </source>
</evidence>
<dbReference type="InterPro" id="IPR000286">
    <property type="entry name" value="HDACs"/>
</dbReference>
<feature type="compositionally biased region" description="Basic and acidic residues" evidence="5">
    <location>
        <begin position="384"/>
        <end position="396"/>
    </location>
</feature>
<keyword evidence="4" id="KW-0006">Acetoin catabolism</keyword>
<evidence type="ECO:0000256" key="1">
    <source>
        <dbReference type="ARBA" id="ARBA00005101"/>
    </source>
</evidence>
<dbReference type="RefSeq" id="WP_379273414.1">
    <property type="nucleotide sequence ID" value="NZ_JBHUGT010000024.1"/>
</dbReference>
<feature type="domain" description="Histone deacetylase" evidence="6">
    <location>
        <begin position="23"/>
        <end position="325"/>
    </location>
</feature>
<protein>
    <recommendedName>
        <fullName evidence="3">Acetoin utilization protein AcuC</fullName>
    </recommendedName>
</protein>
<reference evidence="8" key="1">
    <citation type="journal article" date="2019" name="Int. J. Syst. Evol. Microbiol.">
        <title>The Global Catalogue of Microorganisms (GCM) 10K type strain sequencing project: providing services to taxonomists for standard genome sequencing and annotation.</title>
        <authorList>
            <consortium name="The Broad Institute Genomics Platform"/>
            <consortium name="The Broad Institute Genome Sequencing Center for Infectious Disease"/>
            <person name="Wu L."/>
            <person name="Ma J."/>
        </authorList>
    </citation>
    <scope>NUCLEOTIDE SEQUENCE [LARGE SCALE GENOMIC DNA]</scope>
    <source>
        <strain evidence="8">TISTR 1827</strain>
    </source>
</reference>
<evidence type="ECO:0000313" key="7">
    <source>
        <dbReference type="EMBL" id="MFD2661082.1"/>
    </source>
</evidence>
<dbReference type="InterPro" id="IPR037138">
    <property type="entry name" value="His_deacetylse_dom_sf"/>
</dbReference>
<gene>
    <name evidence="7" type="ORF">ACFSW5_12550</name>
</gene>
<organism evidence="7 8">
    <name type="scientific">Paenibacillus thailandensis</name>
    <dbReference type="NCBI Taxonomy" id="393250"/>
    <lineage>
        <taxon>Bacteria</taxon>
        <taxon>Bacillati</taxon>
        <taxon>Bacillota</taxon>
        <taxon>Bacilli</taxon>
        <taxon>Bacillales</taxon>
        <taxon>Paenibacillaceae</taxon>
        <taxon>Paenibacillus</taxon>
    </lineage>
</organism>
<dbReference type="Pfam" id="PF00850">
    <property type="entry name" value="Hist_deacetyl"/>
    <property type="match status" value="1"/>
</dbReference>
<dbReference type="InterPro" id="IPR023801">
    <property type="entry name" value="His_deacetylse_dom"/>
</dbReference>
<feature type="region of interest" description="Disordered" evidence="5">
    <location>
        <begin position="384"/>
        <end position="403"/>
    </location>
</feature>
<dbReference type="PANTHER" id="PTHR10625">
    <property type="entry name" value="HISTONE DEACETYLASE HDAC1-RELATED"/>
    <property type="match status" value="1"/>
</dbReference>
<evidence type="ECO:0000313" key="8">
    <source>
        <dbReference type="Proteomes" id="UP001597493"/>
    </source>
</evidence>
<dbReference type="EMBL" id="JBHUMY010000012">
    <property type="protein sequence ID" value="MFD2661082.1"/>
    <property type="molecule type" value="Genomic_DNA"/>
</dbReference>
<dbReference type="SUPFAM" id="SSF52768">
    <property type="entry name" value="Arginase/deacetylase"/>
    <property type="match status" value="1"/>
</dbReference>